<sequence length="577" mass="63970">MAIEKHEGDVVQRDETVLKGATKTEFDFGPFDHSNLPITEHLPVVIIGSSMVGMSLGVFLGYYGIKSINFDRHPSTATHPRAALFLLRTVEIFRQLGLDATLQKESAKSFNLNAGMLIVETLIGGKVLHRMQEADPVKTAQITPAKRLWLTQNMFEPVLRREAERFGARQVFGMNVVHYEQDANGVVVITKDLKSGDYNKYTADYLVACDGNRSPTRRNEGIDWNGPGILGNSISINFKGDLTPYLGSRAIHGVTYVVNERFVGGFRLEDNGKAGFMIVNKTPTRTNFEPDSVTESEAKEIFYMAAGLEKEIPLKVDSVSYWSVAALNAKMYSKKDGRIFIAGDAAHVMPPTGGMGGNTGIQDAWNLAWKLAYVLKGHASRTLLETYHQERQPVVDRIVQQAYSRLVNRTFNDKSVPHEQELPDDTCELEYRYANGALIAANVEGASEQFEDPHQPLVLPGSRMPHAELIDSSKNNSTLSTLDLLKQNFLMISTDPSPVWLAAAAQQNVPVDTYVLSKNSGPICDPEEKVKQIYKLSEGHVILIRPDGYIAWRSNLEPASSDTQDTLSSVLKRILSP</sequence>
<evidence type="ECO:0000313" key="1">
    <source>
        <dbReference type="EMBL" id="KAJ9650041.1"/>
    </source>
</evidence>
<gene>
    <name evidence="1" type="ORF">H2198_010636</name>
</gene>
<dbReference type="EMBL" id="JAPDRQ010000396">
    <property type="protein sequence ID" value="KAJ9650041.1"/>
    <property type="molecule type" value="Genomic_DNA"/>
</dbReference>
<dbReference type="Proteomes" id="UP001172386">
    <property type="component" value="Unassembled WGS sequence"/>
</dbReference>
<keyword evidence="2" id="KW-1185">Reference proteome</keyword>
<evidence type="ECO:0000313" key="2">
    <source>
        <dbReference type="Proteomes" id="UP001172386"/>
    </source>
</evidence>
<protein>
    <submittedName>
        <fullName evidence="1">Uncharacterized protein</fullName>
    </submittedName>
</protein>
<comment type="caution">
    <text evidence="1">The sequence shown here is derived from an EMBL/GenBank/DDBJ whole genome shotgun (WGS) entry which is preliminary data.</text>
</comment>
<accession>A0ACC2ZR27</accession>
<proteinExistence type="predicted"/>
<name>A0ACC2ZR27_9EURO</name>
<reference evidence="1" key="1">
    <citation type="submission" date="2022-10" db="EMBL/GenBank/DDBJ databases">
        <title>Culturing micro-colonial fungi from biological soil crusts in the Mojave desert and describing Neophaeococcomyces mojavensis, and introducing the new genera and species Taxawa tesnikishii.</title>
        <authorList>
            <person name="Kurbessoian T."/>
            <person name="Stajich J.E."/>
        </authorList>
    </citation>
    <scope>NUCLEOTIDE SEQUENCE</scope>
    <source>
        <strain evidence="1">JES_112</strain>
    </source>
</reference>
<organism evidence="1 2">
    <name type="scientific">Neophaeococcomyces mojaviensis</name>
    <dbReference type="NCBI Taxonomy" id="3383035"/>
    <lineage>
        <taxon>Eukaryota</taxon>
        <taxon>Fungi</taxon>
        <taxon>Dikarya</taxon>
        <taxon>Ascomycota</taxon>
        <taxon>Pezizomycotina</taxon>
        <taxon>Eurotiomycetes</taxon>
        <taxon>Chaetothyriomycetidae</taxon>
        <taxon>Chaetothyriales</taxon>
        <taxon>Chaetothyriales incertae sedis</taxon>
        <taxon>Neophaeococcomyces</taxon>
    </lineage>
</organism>